<evidence type="ECO:0000313" key="3">
    <source>
        <dbReference type="Proteomes" id="UP000754495"/>
    </source>
</evidence>
<evidence type="ECO:0000256" key="1">
    <source>
        <dbReference type="SAM" id="Phobius"/>
    </source>
</evidence>
<reference evidence="2 3" key="1">
    <citation type="submission" date="2020-03" db="EMBL/GenBank/DDBJ databases">
        <title>Sequencing the genomes of 1000 actinobacteria strains.</title>
        <authorList>
            <person name="Klenk H.-P."/>
        </authorList>
    </citation>
    <scope>NUCLEOTIDE SEQUENCE [LARGE SCALE GENOMIC DNA]</scope>
    <source>
        <strain evidence="2 3">DSM 45668</strain>
    </source>
</reference>
<keyword evidence="1" id="KW-1133">Transmembrane helix</keyword>
<evidence type="ECO:0000313" key="2">
    <source>
        <dbReference type="EMBL" id="NIH80697.1"/>
    </source>
</evidence>
<dbReference type="Proteomes" id="UP000754495">
    <property type="component" value="Unassembled WGS sequence"/>
</dbReference>
<keyword evidence="1" id="KW-0472">Membrane</keyword>
<sequence>MDVAGALALAAALLLAVERDLWSRHPAVAAGLAVIAVVLLCVGAVIELRSTTPSGRVRQVVTMPTAA</sequence>
<protein>
    <submittedName>
        <fullName evidence="2">Uncharacterized protein</fullName>
    </submittedName>
</protein>
<dbReference type="RefSeq" id="WP_243871284.1">
    <property type="nucleotide sequence ID" value="NZ_JAANOU010000001.1"/>
</dbReference>
<comment type="caution">
    <text evidence="2">The sequence shown here is derived from an EMBL/GenBank/DDBJ whole genome shotgun (WGS) entry which is preliminary data.</text>
</comment>
<feature type="transmembrane region" description="Helical" evidence="1">
    <location>
        <begin position="29"/>
        <end position="48"/>
    </location>
</feature>
<accession>A0ABX0SUQ1</accession>
<keyword evidence="3" id="KW-1185">Reference proteome</keyword>
<keyword evidence="1" id="KW-0812">Transmembrane</keyword>
<dbReference type="EMBL" id="JAANOU010000001">
    <property type="protein sequence ID" value="NIH80697.1"/>
    <property type="molecule type" value="Genomic_DNA"/>
</dbReference>
<proteinExistence type="predicted"/>
<gene>
    <name evidence="2" type="ORF">FHX46_003227</name>
</gene>
<name>A0ABX0SUQ1_9PSEU</name>
<organism evidence="2 3">
    <name type="scientific">Amycolatopsis viridis</name>
    <dbReference type="NCBI Taxonomy" id="185678"/>
    <lineage>
        <taxon>Bacteria</taxon>
        <taxon>Bacillati</taxon>
        <taxon>Actinomycetota</taxon>
        <taxon>Actinomycetes</taxon>
        <taxon>Pseudonocardiales</taxon>
        <taxon>Pseudonocardiaceae</taxon>
        <taxon>Amycolatopsis</taxon>
    </lineage>
</organism>